<accession>D1CHQ2</accession>
<evidence type="ECO:0000313" key="1">
    <source>
        <dbReference type="EMBL" id="ACZ43273.1"/>
    </source>
</evidence>
<dbReference type="KEGG" id="ttr:Tter_2376"/>
<keyword evidence="2" id="KW-1185">Reference proteome</keyword>
<reference evidence="2" key="1">
    <citation type="journal article" date="2010" name="Stand. Genomic Sci.">
        <title>Complete genome sequence of 'Thermobaculum terrenum' type strain (YNP1).</title>
        <authorList>
            <person name="Kiss H."/>
            <person name="Cleland D."/>
            <person name="Lapidus A."/>
            <person name="Lucas S."/>
            <person name="Glavina Del Rio T."/>
            <person name="Nolan M."/>
            <person name="Tice H."/>
            <person name="Han C."/>
            <person name="Goodwin L."/>
            <person name="Pitluck S."/>
            <person name="Liolios K."/>
            <person name="Ivanova N."/>
            <person name="Mavromatis K."/>
            <person name="Ovchinnikova G."/>
            <person name="Pati A."/>
            <person name="Chen A."/>
            <person name="Palaniappan K."/>
            <person name="Land M."/>
            <person name="Hauser L."/>
            <person name="Chang Y."/>
            <person name="Jeffries C."/>
            <person name="Lu M."/>
            <person name="Brettin T."/>
            <person name="Detter J."/>
            <person name="Goker M."/>
            <person name="Tindall B."/>
            <person name="Beck B."/>
            <person name="McDermott T."/>
            <person name="Woyke T."/>
            <person name="Bristow J."/>
            <person name="Eisen J."/>
            <person name="Markowitz V."/>
            <person name="Hugenholtz P."/>
            <person name="Kyrpides N."/>
            <person name="Klenk H."/>
            <person name="Cheng J."/>
        </authorList>
    </citation>
    <scope>NUCLEOTIDE SEQUENCE [LARGE SCALE GENOMIC DNA]</scope>
    <source>
        <strain evidence="2">ATCC BAA-798 / YNP1</strain>
    </source>
</reference>
<dbReference type="PANTHER" id="PTHR37807">
    <property type="entry name" value="OS07G0160300 PROTEIN"/>
    <property type="match status" value="1"/>
</dbReference>
<dbReference type="Pfam" id="PF13671">
    <property type="entry name" value="AAA_33"/>
    <property type="match status" value="1"/>
</dbReference>
<dbReference type="STRING" id="525904.Tter_2376"/>
<evidence type="ECO:0008006" key="3">
    <source>
        <dbReference type="Google" id="ProtNLM"/>
    </source>
</evidence>
<sequence length="178" mass="19824">MIVLMAGPPGTGKSTLARAIAQHLAAAVVLDKDVVRAALFPPRYIEYSREQDDFCMEVIYRTSAYLLGRHPGLVVLVDGRPFAHRYQVEEAGRWARTLGVQLGIIECTCSDETARRRLLADEAEGHHPAGNRSYELYLEVKRSFEPISEPKLVVDTDRPLQECLEACLTYIQGLANPA</sequence>
<dbReference type="PANTHER" id="PTHR37807:SF3">
    <property type="entry name" value="OS07G0160300 PROTEIN"/>
    <property type="match status" value="1"/>
</dbReference>
<evidence type="ECO:0000313" key="2">
    <source>
        <dbReference type="Proteomes" id="UP000000323"/>
    </source>
</evidence>
<dbReference type="AlphaFoldDB" id="D1CHQ2"/>
<name>D1CHQ2_THET1</name>
<gene>
    <name evidence="1" type="ordered locus">Tter_2376</name>
</gene>
<proteinExistence type="predicted"/>
<dbReference type="HOGENOM" id="CLU_1546637_0_0_0"/>
<dbReference type="InterPro" id="IPR027417">
    <property type="entry name" value="P-loop_NTPase"/>
</dbReference>
<dbReference type="eggNOG" id="COG0645">
    <property type="taxonomic scope" value="Bacteria"/>
</dbReference>
<protein>
    <recommendedName>
        <fullName evidence="3">ATP-binding protein</fullName>
    </recommendedName>
</protein>
<dbReference type="OrthoDB" id="9810277at2"/>
<dbReference type="Proteomes" id="UP000000323">
    <property type="component" value="Chromosome 2"/>
</dbReference>
<dbReference type="Gene3D" id="3.40.50.300">
    <property type="entry name" value="P-loop containing nucleotide triphosphate hydrolases"/>
    <property type="match status" value="1"/>
</dbReference>
<dbReference type="EMBL" id="CP001826">
    <property type="protein sequence ID" value="ACZ43273.1"/>
    <property type="molecule type" value="Genomic_DNA"/>
</dbReference>
<organism evidence="1 2">
    <name type="scientific">Thermobaculum terrenum (strain ATCC BAA-798 / CCMEE 7001 / YNP1)</name>
    <dbReference type="NCBI Taxonomy" id="525904"/>
    <lineage>
        <taxon>Bacteria</taxon>
        <taxon>Bacillati</taxon>
        <taxon>Chloroflexota</taxon>
        <taxon>Chloroflexia</taxon>
        <taxon>Candidatus Thermobaculales</taxon>
        <taxon>Candidatus Thermobaculaceae</taxon>
        <taxon>Thermobaculum</taxon>
    </lineage>
</organism>
<dbReference type="RefSeq" id="WP_012876304.1">
    <property type="nucleotide sequence ID" value="NC_013526.1"/>
</dbReference>
<dbReference type="SUPFAM" id="SSF52540">
    <property type="entry name" value="P-loop containing nucleoside triphosphate hydrolases"/>
    <property type="match status" value="1"/>
</dbReference>